<keyword evidence="4 8" id="KW-1133">Transmembrane helix</keyword>
<name>A0A5C7HYC8_9ROSI</name>
<comment type="subcellular location">
    <subcellularLocation>
        <location evidence="1">Membrane</location>
        <topology evidence="1">Multi-pass membrane protein</topology>
    </subcellularLocation>
</comment>
<reference evidence="11" key="1">
    <citation type="journal article" date="2019" name="Gigascience">
        <title>De novo genome assembly of the endangered Acer yangbiense, a plant species with extremely small populations endemic to Yunnan Province, China.</title>
        <authorList>
            <person name="Yang J."/>
            <person name="Wariss H.M."/>
            <person name="Tao L."/>
            <person name="Zhang R."/>
            <person name="Yun Q."/>
            <person name="Hollingsworth P."/>
            <person name="Dao Z."/>
            <person name="Luo G."/>
            <person name="Guo H."/>
            <person name="Ma Y."/>
            <person name="Sun W."/>
        </authorList>
    </citation>
    <scope>NUCLEOTIDE SEQUENCE [LARGE SCALE GENOMIC DNA]</scope>
    <source>
        <strain evidence="11">cv. Malutang</strain>
    </source>
</reference>
<comment type="caution">
    <text evidence="10">The sequence shown here is derived from an EMBL/GenBank/DDBJ whole genome shotgun (WGS) entry which is preliminary data.</text>
</comment>
<keyword evidence="2 8" id="KW-0812">Transmembrane</keyword>
<dbReference type="Pfam" id="PF13962">
    <property type="entry name" value="PGG"/>
    <property type="match status" value="1"/>
</dbReference>
<feature type="repeat" description="ANK" evidence="7">
    <location>
        <begin position="65"/>
        <end position="87"/>
    </location>
</feature>
<dbReference type="Proteomes" id="UP000323000">
    <property type="component" value="Chromosome 5"/>
</dbReference>
<feature type="transmembrane region" description="Helical" evidence="8">
    <location>
        <begin position="286"/>
        <end position="308"/>
    </location>
</feature>
<evidence type="ECO:0000256" key="4">
    <source>
        <dbReference type="ARBA" id="ARBA00022989"/>
    </source>
</evidence>
<dbReference type="InterPro" id="IPR002110">
    <property type="entry name" value="Ankyrin_rpt"/>
</dbReference>
<evidence type="ECO:0000313" key="10">
    <source>
        <dbReference type="EMBL" id="TXG61818.1"/>
    </source>
</evidence>
<dbReference type="OrthoDB" id="681126at2759"/>
<dbReference type="AlphaFoldDB" id="A0A5C7HYC8"/>
<evidence type="ECO:0000256" key="5">
    <source>
        <dbReference type="ARBA" id="ARBA00023043"/>
    </source>
</evidence>
<evidence type="ECO:0000259" key="9">
    <source>
        <dbReference type="Pfam" id="PF13962"/>
    </source>
</evidence>
<dbReference type="PANTHER" id="PTHR24186:SF37">
    <property type="entry name" value="PGG DOMAIN-CONTAINING PROTEIN"/>
    <property type="match status" value="1"/>
</dbReference>
<gene>
    <name evidence="10" type="ORF">EZV62_013181</name>
</gene>
<keyword evidence="11" id="KW-1185">Reference proteome</keyword>
<evidence type="ECO:0000256" key="1">
    <source>
        <dbReference type="ARBA" id="ARBA00004141"/>
    </source>
</evidence>
<dbReference type="SMART" id="SM00248">
    <property type="entry name" value="ANK"/>
    <property type="match status" value="4"/>
</dbReference>
<feature type="transmembrane region" description="Helical" evidence="8">
    <location>
        <begin position="217"/>
        <end position="237"/>
    </location>
</feature>
<evidence type="ECO:0000313" key="11">
    <source>
        <dbReference type="Proteomes" id="UP000323000"/>
    </source>
</evidence>
<dbReference type="PROSITE" id="PS50297">
    <property type="entry name" value="ANK_REP_REGION"/>
    <property type="match status" value="1"/>
</dbReference>
<evidence type="ECO:0000256" key="7">
    <source>
        <dbReference type="PROSITE-ProRule" id="PRU00023"/>
    </source>
</evidence>
<evidence type="ECO:0000256" key="8">
    <source>
        <dbReference type="SAM" id="Phobius"/>
    </source>
</evidence>
<dbReference type="PROSITE" id="PS50088">
    <property type="entry name" value="ANK_REPEAT"/>
    <property type="match status" value="1"/>
</dbReference>
<dbReference type="EMBL" id="VAHF01000005">
    <property type="protein sequence ID" value="TXG61818.1"/>
    <property type="molecule type" value="Genomic_DNA"/>
</dbReference>
<proteinExistence type="predicted"/>
<dbReference type="InterPro" id="IPR026961">
    <property type="entry name" value="PGG_dom"/>
</dbReference>
<keyword evidence="5 7" id="KW-0040">ANK repeat</keyword>
<feature type="domain" description="PGG" evidence="9">
    <location>
        <begin position="216"/>
        <end position="330"/>
    </location>
</feature>
<dbReference type="GO" id="GO:0005886">
    <property type="term" value="C:plasma membrane"/>
    <property type="evidence" value="ECO:0007669"/>
    <property type="project" value="TreeGrafter"/>
</dbReference>
<evidence type="ECO:0000256" key="3">
    <source>
        <dbReference type="ARBA" id="ARBA00022737"/>
    </source>
</evidence>
<dbReference type="InterPro" id="IPR036770">
    <property type="entry name" value="Ankyrin_rpt-contain_sf"/>
</dbReference>
<feature type="transmembrane region" description="Helical" evidence="8">
    <location>
        <begin position="320"/>
        <end position="342"/>
    </location>
</feature>
<dbReference type="Pfam" id="PF12796">
    <property type="entry name" value="Ank_2"/>
    <property type="match status" value="2"/>
</dbReference>
<keyword evidence="6 8" id="KW-0472">Membrane</keyword>
<accession>A0A5C7HYC8</accession>
<keyword evidence="3" id="KW-0677">Repeat</keyword>
<dbReference type="SUPFAM" id="SSF48403">
    <property type="entry name" value="Ankyrin repeat"/>
    <property type="match status" value="1"/>
</dbReference>
<evidence type="ECO:0000256" key="2">
    <source>
        <dbReference type="ARBA" id="ARBA00022692"/>
    </source>
</evidence>
<protein>
    <recommendedName>
        <fullName evidence="9">PGG domain-containing protein</fullName>
    </recommendedName>
</protein>
<evidence type="ECO:0000256" key="6">
    <source>
        <dbReference type="ARBA" id="ARBA00023136"/>
    </source>
</evidence>
<dbReference type="PANTHER" id="PTHR24186">
    <property type="entry name" value="PROTEIN PHOSPHATASE 1 REGULATORY SUBUNIT"/>
    <property type="match status" value="1"/>
</dbReference>
<dbReference type="Gene3D" id="1.25.40.20">
    <property type="entry name" value="Ankyrin repeat-containing domain"/>
    <property type="match status" value="1"/>
</dbReference>
<organism evidence="10 11">
    <name type="scientific">Acer yangbiense</name>
    <dbReference type="NCBI Taxonomy" id="1000413"/>
    <lineage>
        <taxon>Eukaryota</taxon>
        <taxon>Viridiplantae</taxon>
        <taxon>Streptophyta</taxon>
        <taxon>Embryophyta</taxon>
        <taxon>Tracheophyta</taxon>
        <taxon>Spermatophyta</taxon>
        <taxon>Magnoliopsida</taxon>
        <taxon>eudicotyledons</taxon>
        <taxon>Gunneridae</taxon>
        <taxon>Pentapetalae</taxon>
        <taxon>rosids</taxon>
        <taxon>malvids</taxon>
        <taxon>Sapindales</taxon>
        <taxon>Sapindaceae</taxon>
        <taxon>Hippocastanoideae</taxon>
        <taxon>Acereae</taxon>
        <taxon>Acer</taxon>
    </lineage>
</organism>
<sequence length="352" mass="38325">MDRNIYEAAVEGSVTTLLNLLQQDALILDRFTVGCYPDTPLHIASLLGHAAFVQEMLSRKPELADGRNPLHIAAIKGHVSVLKELVRIRSNAARMILMHQGETILHLCVRYNQLQAMQILVESIHDHGFLNAKDDDGNTILHLAAIEFLSTKIGTEVNALNSYGFTALDISTQTHDQLGTTQITTTLTISHENHSTDNGLQPQNEGSKNIHGKTDDWVAKMSSALMVVASLIVTMAFQVAVNRPGGVWQDDGTSQSNTVATGSTSNPSHEAGFSVLADNDASSHGLFLAFNTTVTAMALTYLFVLFALSDLDAAYNDGMIVLFVWLGLVGILVLLHIILLIVKIVKYVRKSQ</sequence>